<proteinExistence type="predicted"/>
<comment type="caution">
    <text evidence="1">The sequence shown here is derived from an EMBL/GenBank/DDBJ whole genome shotgun (WGS) entry which is preliminary data.</text>
</comment>
<feature type="non-terminal residue" evidence="1">
    <location>
        <position position="1"/>
    </location>
</feature>
<gene>
    <name evidence="1" type="ORF">PIB30_094597</name>
</gene>
<dbReference type="EMBL" id="JASCZI010002101">
    <property type="protein sequence ID" value="MED6115842.1"/>
    <property type="molecule type" value="Genomic_DNA"/>
</dbReference>
<name>A0ABU6QWM5_9FABA</name>
<organism evidence="1 2">
    <name type="scientific">Stylosanthes scabra</name>
    <dbReference type="NCBI Taxonomy" id="79078"/>
    <lineage>
        <taxon>Eukaryota</taxon>
        <taxon>Viridiplantae</taxon>
        <taxon>Streptophyta</taxon>
        <taxon>Embryophyta</taxon>
        <taxon>Tracheophyta</taxon>
        <taxon>Spermatophyta</taxon>
        <taxon>Magnoliopsida</taxon>
        <taxon>eudicotyledons</taxon>
        <taxon>Gunneridae</taxon>
        <taxon>Pentapetalae</taxon>
        <taxon>rosids</taxon>
        <taxon>fabids</taxon>
        <taxon>Fabales</taxon>
        <taxon>Fabaceae</taxon>
        <taxon>Papilionoideae</taxon>
        <taxon>50 kb inversion clade</taxon>
        <taxon>dalbergioids sensu lato</taxon>
        <taxon>Dalbergieae</taxon>
        <taxon>Pterocarpus clade</taxon>
        <taxon>Stylosanthes</taxon>
    </lineage>
</organism>
<keyword evidence="2" id="KW-1185">Reference proteome</keyword>
<dbReference type="Proteomes" id="UP001341840">
    <property type="component" value="Unassembled WGS sequence"/>
</dbReference>
<sequence>PSTLRRRLLLQSPSIYLLLHLVCRALPRRSSGGLRRITDLEPSSPPPIYRKGICRSSAVSFPEGSTLFSTNKGAGNILAADLSTLFQRRTCRKKEILHHRTPPSSPIIQKLDPTAGTEEAQLGSGNELHRRRSRWPELILSTTQGGFR</sequence>
<accession>A0ABU6QWM5</accession>
<evidence type="ECO:0000313" key="2">
    <source>
        <dbReference type="Proteomes" id="UP001341840"/>
    </source>
</evidence>
<reference evidence="1 2" key="1">
    <citation type="journal article" date="2023" name="Plants (Basel)">
        <title>Bridging the Gap: Combining Genomics and Transcriptomics Approaches to Understand Stylosanthes scabra, an Orphan Legume from the Brazilian Caatinga.</title>
        <authorList>
            <person name="Ferreira-Neto J.R.C."/>
            <person name="da Silva M.D."/>
            <person name="Binneck E."/>
            <person name="de Melo N.F."/>
            <person name="da Silva R.H."/>
            <person name="de Melo A.L.T.M."/>
            <person name="Pandolfi V."/>
            <person name="Bustamante F.O."/>
            <person name="Brasileiro-Vidal A.C."/>
            <person name="Benko-Iseppon A.M."/>
        </authorList>
    </citation>
    <scope>NUCLEOTIDE SEQUENCE [LARGE SCALE GENOMIC DNA]</scope>
    <source>
        <tissue evidence="1">Leaves</tissue>
    </source>
</reference>
<protein>
    <submittedName>
        <fullName evidence="1">Uncharacterized protein</fullName>
    </submittedName>
</protein>
<evidence type="ECO:0000313" key="1">
    <source>
        <dbReference type="EMBL" id="MED6115842.1"/>
    </source>
</evidence>